<name>A0A392VM79_9FABA</name>
<sequence length="58" mass="6250">DVTGVSGETPSSGAENWEPALDLLLAVRGTSEDVRIRRTQLLVTCVRIQGTPGKRKSQ</sequence>
<reference evidence="1 2" key="1">
    <citation type="journal article" date="2018" name="Front. Plant Sci.">
        <title>Red Clover (Trifolium pratense) and Zigzag Clover (T. medium) - A Picture of Genomic Similarities and Differences.</title>
        <authorList>
            <person name="Dluhosova J."/>
            <person name="Istvanek J."/>
            <person name="Nedelnik J."/>
            <person name="Repkova J."/>
        </authorList>
    </citation>
    <scope>NUCLEOTIDE SEQUENCE [LARGE SCALE GENOMIC DNA]</scope>
    <source>
        <strain evidence="2">cv. 10/8</strain>
        <tissue evidence="1">Leaf</tissue>
    </source>
</reference>
<protein>
    <submittedName>
        <fullName evidence="1">Uncharacterized protein</fullName>
    </submittedName>
</protein>
<evidence type="ECO:0000313" key="1">
    <source>
        <dbReference type="EMBL" id="MCI87510.1"/>
    </source>
</evidence>
<dbReference type="EMBL" id="LXQA011168149">
    <property type="protein sequence ID" value="MCI87510.1"/>
    <property type="molecule type" value="Genomic_DNA"/>
</dbReference>
<evidence type="ECO:0000313" key="2">
    <source>
        <dbReference type="Proteomes" id="UP000265520"/>
    </source>
</evidence>
<organism evidence="1 2">
    <name type="scientific">Trifolium medium</name>
    <dbReference type="NCBI Taxonomy" id="97028"/>
    <lineage>
        <taxon>Eukaryota</taxon>
        <taxon>Viridiplantae</taxon>
        <taxon>Streptophyta</taxon>
        <taxon>Embryophyta</taxon>
        <taxon>Tracheophyta</taxon>
        <taxon>Spermatophyta</taxon>
        <taxon>Magnoliopsida</taxon>
        <taxon>eudicotyledons</taxon>
        <taxon>Gunneridae</taxon>
        <taxon>Pentapetalae</taxon>
        <taxon>rosids</taxon>
        <taxon>fabids</taxon>
        <taxon>Fabales</taxon>
        <taxon>Fabaceae</taxon>
        <taxon>Papilionoideae</taxon>
        <taxon>50 kb inversion clade</taxon>
        <taxon>NPAAA clade</taxon>
        <taxon>Hologalegina</taxon>
        <taxon>IRL clade</taxon>
        <taxon>Trifolieae</taxon>
        <taxon>Trifolium</taxon>
    </lineage>
</organism>
<comment type="caution">
    <text evidence="1">The sequence shown here is derived from an EMBL/GenBank/DDBJ whole genome shotgun (WGS) entry which is preliminary data.</text>
</comment>
<dbReference type="AlphaFoldDB" id="A0A392VM79"/>
<feature type="non-terminal residue" evidence="1">
    <location>
        <position position="1"/>
    </location>
</feature>
<dbReference type="Proteomes" id="UP000265520">
    <property type="component" value="Unassembled WGS sequence"/>
</dbReference>
<proteinExistence type="predicted"/>
<accession>A0A392VM79</accession>
<keyword evidence="2" id="KW-1185">Reference proteome</keyword>